<comment type="caution">
    <text evidence="5">The sequence shown here is derived from an EMBL/GenBank/DDBJ whole genome shotgun (WGS) entry which is preliminary data.</text>
</comment>
<dbReference type="InterPro" id="IPR029069">
    <property type="entry name" value="HotDog_dom_sf"/>
</dbReference>
<dbReference type="SUPFAM" id="SSF54637">
    <property type="entry name" value="Thioesterase/thiol ester dehydrase-isomerase"/>
    <property type="match status" value="1"/>
</dbReference>
<dbReference type="GO" id="GO:0009062">
    <property type="term" value="P:fatty acid catabolic process"/>
    <property type="evidence" value="ECO:0007669"/>
    <property type="project" value="TreeGrafter"/>
</dbReference>
<dbReference type="InterPro" id="IPR006683">
    <property type="entry name" value="Thioestr_dom"/>
</dbReference>
<evidence type="ECO:0000259" key="4">
    <source>
        <dbReference type="PROSITE" id="PS51770"/>
    </source>
</evidence>
<keyword evidence="2 3" id="KW-0378">Hydrolase</keyword>
<gene>
    <name evidence="5" type="ORF">D0544_11600</name>
</gene>
<dbReference type="RefSeq" id="WP_125016309.1">
    <property type="nucleotide sequence ID" value="NZ_QWEZ01000002.1"/>
</dbReference>
<dbReference type="InterPro" id="IPR040170">
    <property type="entry name" value="Cytosol_ACT"/>
</dbReference>
<name>A0A3P3VLA7_9GAMM</name>
<proteinExistence type="inferred from homology"/>
<dbReference type="PROSITE" id="PS51770">
    <property type="entry name" value="HOTDOG_ACOT"/>
    <property type="match status" value="1"/>
</dbReference>
<reference evidence="5 6" key="1">
    <citation type="submission" date="2018-08" db="EMBL/GenBank/DDBJ databases">
        <authorList>
            <person name="Khan S.A."/>
        </authorList>
    </citation>
    <scope>NUCLEOTIDE SEQUENCE [LARGE SCALE GENOMIC DNA]</scope>
    <source>
        <strain evidence="5 6">GTF-13</strain>
    </source>
</reference>
<protein>
    <submittedName>
        <fullName evidence="5">Acyl-CoA thioesterase</fullName>
    </submittedName>
</protein>
<organism evidence="5 6">
    <name type="scientific">Aestuariirhabdus litorea</name>
    <dbReference type="NCBI Taxonomy" id="2528527"/>
    <lineage>
        <taxon>Bacteria</taxon>
        <taxon>Pseudomonadati</taxon>
        <taxon>Pseudomonadota</taxon>
        <taxon>Gammaproteobacteria</taxon>
        <taxon>Oceanospirillales</taxon>
        <taxon>Aestuariirhabdaceae</taxon>
        <taxon>Aestuariirhabdus</taxon>
    </lineage>
</organism>
<dbReference type="GO" id="GO:0005829">
    <property type="term" value="C:cytosol"/>
    <property type="evidence" value="ECO:0007669"/>
    <property type="project" value="TreeGrafter"/>
</dbReference>
<dbReference type="GO" id="GO:0006637">
    <property type="term" value="P:acyl-CoA metabolic process"/>
    <property type="evidence" value="ECO:0007669"/>
    <property type="project" value="TreeGrafter"/>
</dbReference>
<reference evidence="5 6" key="2">
    <citation type="submission" date="2018-12" db="EMBL/GenBank/DDBJ databases">
        <title>Simiduia agarivorans gen. nov., sp. nov., a marine, agarolytic bacterium isolated from shallow coastal water from Keelung, Taiwan.</title>
        <authorList>
            <person name="Shieh W.Y."/>
        </authorList>
    </citation>
    <scope>NUCLEOTIDE SEQUENCE [LARGE SCALE GENOMIC DNA]</scope>
    <source>
        <strain evidence="5 6">GTF-13</strain>
    </source>
</reference>
<dbReference type="GO" id="GO:0052816">
    <property type="term" value="F:long-chain fatty acyl-CoA hydrolase activity"/>
    <property type="evidence" value="ECO:0007669"/>
    <property type="project" value="TreeGrafter"/>
</dbReference>
<evidence type="ECO:0000256" key="1">
    <source>
        <dbReference type="ARBA" id="ARBA00010458"/>
    </source>
</evidence>
<evidence type="ECO:0000256" key="2">
    <source>
        <dbReference type="ARBA" id="ARBA00022801"/>
    </source>
</evidence>
<comment type="similarity">
    <text evidence="1">Belongs to the acyl coenzyme A hydrolase family.</text>
</comment>
<dbReference type="Proteomes" id="UP000280792">
    <property type="component" value="Unassembled WGS sequence"/>
</dbReference>
<feature type="domain" description="HotDog ACOT-type" evidence="4">
    <location>
        <begin position="10"/>
        <end position="123"/>
    </location>
</feature>
<dbReference type="CDD" id="cd03442">
    <property type="entry name" value="BFIT_BACH"/>
    <property type="match status" value="1"/>
</dbReference>
<accession>A0A3P3VLA7</accession>
<dbReference type="Pfam" id="PF03061">
    <property type="entry name" value="4HBT"/>
    <property type="match status" value="1"/>
</dbReference>
<sequence>MNDIEDNPRPNGQLCLQIQAMPRDTNPEGAIYSGWLVSQMDLAAAMLARRATNGRVATVSMESMAFMVPVSIGDCLGFYGEVVGQGRSSLTIRIEVWKPSREDANELCKVTDGSIVLVAIDERGRTRPIPA</sequence>
<evidence type="ECO:0000313" key="5">
    <source>
        <dbReference type="EMBL" id="RRJ82509.1"/>
    </source>
</evidence>
<evidence type="ECO:0000256" key="3">
    <source>
        <dbReference type="PROSITE-ProRule" id="PRU01106"/>
    </source>
</evidence>
<evidence type="ECO:0000313" key="6">
    <source>
        <dbReference type="Proteomes" id="UP000280792"/>
    </source>
</evidence>
<dbReference type="InterPro" id="IPR033120">
    <property type="entry name" value="HOTDOG_ACOT"/>
</dbReference>
<dbReference type="PANTHER" id="PTHR11049:SF5">
    <property type="entry name" value="ACYL-COA THIOESTER HYDROLASE YCIA"/>
    <property type="match status" value="1"/>
</dbReference>
<keyword evidence="6" id="KW-1185">Reference proteome</keyword>
<dbReference type="AlphaFoldDB" id="A0A3P3VLA7"/>
<dbReference type="Gene3D" id="3.10.129.10">
    <property type="entry name" value="Hotdog Thioesterase"/>
    <property type="match status" value="1"/>
</dbReference>
<dbReference type="EMBL" id="QWEZ01000002">
    <property type="protein sequence ID" value="RRJ82509.1"/>
    <property type="molecule type" value="Genomic_DNA"/>
</dbReference>
<dbReference type="PANTHER" id="PTHR11049">
    <property type="entry name" value="ACYL COENZYME A THIOESTER HYDROLASE"/>
    <property type="match status" value="1"/>
</dbReference>